<sequence>MELKRSLSGRRGVVLMGVLLLAWLACGSSETVARGERRSGQGGRGLQLFKEQAEENRAPTGRTLLGDDDDDDDDADDAEWPTVYPVFPRTTVTGAFTPMYIFVTVPREVYQEADLTLYQFCRVYAPYVRLAKEDSYMHFSMSAYLNLTSGGDFEDSIGCAGGPCDWWEFNTQWYVKAARAQYIEEVSSVLIPAWPEAPDHRVRYCMYQANKLAPRDCLHGPEAGWGQNSHYYDGDDHGFPFTDPYMDAYQTDANDWPIPSGYGTSCTGLYRANVTFEEWPWEAGVSLNHTNNKEFNWTVSRDMSFSRDMFEVRRKMQKGDQEPEFFYAHNEGEVDSVVAMNVAETPDWLRVDLAYQQNSKVLVQSHPQNPTIYYLIKAGQSVKFRVTFNALNLEYSERENILMRTEAGAMQQFTTRMVLEIERAVLVLPDDVVLSNNNVATFSSEIREGQLSVVRMKLGNNGNLPLMWNTVGGSNFDWITVATTSSTLMQCACDQPANTNLLCGSQAYYDDWGESSFAQCRSNDFEFTALIDANTLSLGTHVQTIEITTTDADLPSFGLRFEVEVLNNMLVMTQSMVELKNVGPGETAHSTITVSNFHYNQDLIDTFGSDLSHREAMEKTLNSSVVSMVSHDNLAYPWLDVYIPQGMYGYSESKTLNVTATHGPNVVPGSYAGSFNMSSIIYDDGASGEVSAVQIDEIAVYFEAVVGPPSNDESYVVWNKPINSNSSTSASDNDDSNEWYYGNTQAYSGGNYEGSMSNMVGTVMGQFTTSGQNWATTTTATGTEYALVNYTTSTDPIELTAGETVTMTVHTVDQAGNARDGAGGMLLLKHFSTTGVYGEDVYSVDEQDGTHSLHLTLTESGTFGINIFLRNEATFSWEGIDQAPSLLTCLPAPMSHTSSFFDDQEFASVYTVGVNTTLTLSLRDSYMNVASYENTGMNALVAQLVNKVDSEVTFAADFGYESSQEGMIFLTFNVTRSGSYQLEWDNAIFPVSMPNENNLRYKAATLSWGNSTFEVPEAVDAGQASEMKIVAKDQFGNTLNPNELLDDMGMTFQATINSTDVVGFQNLTLDFAVDENDFLVASLNLTETGYYNITVIGYDEVVGASTAGHLVAGSPFSVRVNPGAPKYDNFVVSDPNNCTTNGTAGIGCTAGFTAKDRYGNVIGKGDRDPSIKETFLFHPLNGSDGLTELPISGQISYSGGGQYTLTFTATASGTYERDELISGQDLGLNKIGEETDIPFGRYLTVGPSDPDVVDLNQVPTTAFKVDPQTVVAGDNFTVTVDLKDQFGNPIVLRSEDEVMSHLQLTFSGDGEAVSFNLLKDNILSLDPLQISVNLTTTAAAMEAHLRVGGSMSPSIAYFQVISAPVHAPLTYATFESPTTAGKDLEITVYAQDRFSNKADQHGIDADFMEHVTLLASSSSGALVELNVSRHRYDQDNQYILYMDFNLTQAGMFALDLKFHNVSLLRTKDSSMASSSAINVKSAPIDLWFTEMCAGRQCLEYGDLYFNNTMTAGQEYILAIKAKDGYQNQIPSINTALDEASDYRFTCAVTIPGQVGTEAVEQVFNTEYDPTFGEYTAAMTIFGFGTRQLHCFSQYIPDDSQALQQKLNMIREWNPFAVRWNATQVEDFYLAKQDLSDYLFSKQGTVVPRICTDNMVGTGNGVDCVCKPGYHRLGDLCSPCAVGSYKQDASNATECQVCDSQFTTKAEASSAAAQCVCRIGFYQVRDGDKECKLCPEGTICPTGSTLATLRLLPGKWRASPNATMILDCQRKEHCVGGLTTKSIDEGNCLEGHSGVLCAVCKEGWKSSVFEEGNCEVCDVKSEEETDGLVWGKWVAFCFALVTFFTLLSFLVNKRKHQSLHLALTRHRSRHSRREKVSAMEKLSSLLETSPIPLIKIFYNYTVHVSVGGLLRVKLSAVLQNFFESSDSVASGGIDLGMSVFFEGCSSPVPNMNYYSQLTVILLIPVFLVLFSALFFLCKFLAMHVLSSQRSRRETVTHKIGAGKKDSKLLYDSGKSGHSVSNASENFTSWLVSILILMFMVHSAVASKSFVVFNCFEYEEDRYVIEGNYNLECDMSNSSYQANYLKGLVGVCLYGLGIPMTIFALLFLNRKRLSEKRVLELYGFIFHGFRKEYYWWEVFIMMRKLTIAFCMVALTYYPFLQAFCAAGLMVLYLVSHVAAMPFELKVLNDLESLSLSCSTFTLQCCILYTRNREPGEDAWISKFEDGLSITLVLMNIAFVILMLSSIAGSIIFSLKKAIKHKELLANSSHQQNPVGEHSENGDSNDGSTKQNMSSNPLYSPQKQRKSLYPDVTYDKVNGNGTPSDGGGADAAGGSMMMSFGGGGKPEPDSDDDDNNRADIGVKMTSNPLAEALKKSKLTLKS</sequence>
<evidence type="ECO:0000256" key="3">
    <source>
        <dbReference type="SAM" id="SignalP"/>
    </source>
</evidence>
<dbReference type="SMART" id="SM01411">
    <property type="entry name" value="Ephrin_rec_like"/>
    <property type="match status" value="2"/>
</dbReference>
<dbReference type="PROSITE" id="PS51257">
    <property type="entry name" value="PROKAR_LIPOPROTEIN"/>
    <property type="match status" value="1"/>
</dbReference>
<evidence type="ECO:0000256" key="1">
    <source>
        <dbReference type="SAM" id="MobiDB-lite"/>
    </source>
</evidence>
<feature type="transmembrane region" description="Helical" evidence="2">
    <location>
        <begin position="1881"/>
        <end position="1899"/>
    </location>
</feature>
<dbReference type="PANTHER" id="PTHR11319:SF35">
    <property type="entry name" value="OUTER MEMBRANE PROTEIN PMPC-RELATED"/>
    <property type="match status" value="1"/>
</dbReference>
<feature type="chain" id="PRO_5043814053" evidence="3">
    <location>
        <begin position="30"/>
        <end position="2379"/>
    </location>
</feature>
<feature type="transmembrane region" description="Helical" evidence="2">
    <location>
        <begin position="2082"/>
        <end position="2106"/>
    </location>
</feature>
<evidence type="ECO:0000256" key="2">
    <source>
        <dbReference type="SAM" id="Phobius"/>
    </source>
</evidence>
<proteinExistence type="predicted"/>
<protein>
    <submittedName>
        <fullName evidence="4">Uncharacterized protein</fullName>
    </submittedName>
</protein>
<gene>
    <name evidence="4" type="ORF">HKI87_11g65450</name>
</gene>
<feature type="transmembrane region" description="Helical" evidence="2">
    <location>
        <begin position="1829"/>
        <end position="1850"/>
    </location>
</feature>
<accession>A0AAX4PFK8</accession>
<feature type="compositionally biased region" description="Acidic residues" evidence="1">
    <location>
        <begin position="66"/>
        <end position="79"/>
    </location>
</feature>
<organism evidence="4 5">
    <name type="scientific">Chloropicon roscoffensis</name>
    <dbReference type="NCBI Taxonomy" id="1461544"/>
    <lineage>
        <taxon>Eukaryota</taxon>
        <taxon>Viridiplantae</taxon>
        <taxon>Chlorophyta</taxon>
        <taxon>Chloropicophyceae</taxon>
        <taxon>Chloropicales</taxon>
        <taxon>Chloropicaceae</taxon>
        <taxon>Chloropicon</taxon>
    </lineage>
</organism>
<dbReference type="CDD" id="cd00185">
    <property type="entry name" value="TNFRSF"/>
    <property type="match status" value="1"/>
</dbReference>
<dbReference type="PANTHER" id="PTHR11319">
    <property type="entry name" value="G PROTEIN-COUPLED RECEPTOR-RELATED"/>
    <property type="match status" value="1"/>
</dbReference>
<keyword evidence="2" id="KW-0472">Membrane</keyword>
<name>A0AAX4PFK8_9CHLO</name>
<feature type="region of interest" description="Disordered" evidence="1">
    <location>
        <begin position="2265"/>
        <end position="2365"/>
    </location>
</feature>
<reference evidence="4 5" key="1">
    <citation type="submission" date="2024-03" db="EMBL/GenBank/DDBJ databases">
        <title>Complete genome sequence of the green alga Chloropicon roscoffensis RCC1871.</title>
        <authorList>
            <person name="Lemieux C."/>
            <person name="Pombert J.-F."/>
            <person name="Otis C."/>
            <person name="Turmel M."/>
        </authorList>
    </citation>
    <scope>NUCLEOTIDE SEQUENCE [LARGE SCALE GENOMIC DNA]</scope>
    <source>
        <strain evidence="4 5">RCC1871</strain>
    </source>
</reference>
<keyword evidence="2" id="KW-1133">Transmembrane helix</keyword>
<feature type="compositionally biased region" description="Polar residues" evidence="1">
    <location>
        <begin position="2279"/>
        <end position="2299"/>
    </location>
</feature>
<evidence type="ECO:0000313" key="4">
    <source>
        <dbReference type="EMBL" id="WZN64988.1"/>
    </source>
</evidence>
<feature type="region of interest" description="Disordered" evidence="1">
    <location>
        <begin position="34"/>
        <end position="79"/>
    </location>
</feature>
<keyword evidence="2" id="KW-0812">Transmembrane</keyword>
<evidence type="ECO:0000313" key="5">
    <source>
        <dbReference type="Proteomes" id="UP001472866"/>
    </source>
</evidence>
<dbReference type="SUPFAM" id="SSF57184">
    <property type="entry name" value="Growth factor receptor domain"/>
    <property type="match status" value="1"/>
</dbReference>
<dbReference type="EMBL" id="CP151511">
    <property type="protein sequence ID" value="WZN64988.1"/>
    <property type="molecule type" value="Genomic_DNA"/>
</dbReference>
<dbReference type="Gene3D" id="2.10.50.10">
    <property type="entry name" value="Tumor Necrosis Factor Receptor, subunit A, domain 2"/>
    <property type="match status" value="1"/>
</dbReference>
<feature type="transmembrane region" description="Helical" evidence="2">
    <location>
        <begin position="1956"/>
        <end position="1980"/>
    </location>
</feature>
<feature type="transmembrane region" description="Helical" evidence="2">
    <location>
        <begin position="2158"/>
        <end position="2178"/>
    </location>
</feature>
<keyword evidence="3" id="KW-0732">Signal</keyword>
<feature type="transmembrane region" description="Helical" evidence="2">
    <location>
        <begin position="2025"/>
        <end position="2043"/>
    </location>
</feature>
<dbReference type="Gene3D" id="2.60.40.10">
    <property type="entry name" value="Immunoglobulins"/>
    <property type="match status" value="2"/>
</dbReference>
<dbReference type="Proteomes" id="UP001472866">
    <property type="component" value="Chromosome 11"/>
</dbReference>
<keyword evidence="5" id="KW-1185">Reference proteome</keyword>
<feature type="transmembrane region" description="Helical" evidence="2">
    <location>
        <begin position="2227"/>
        <end position="2252"/>
    </location>
</feature>
<dbReference type="InterPro" id="IPR013783">
    <property type="entry name" value="Ig-like_fold"/>
</dbReference>
<feature type="signal peptide" evidence="3">
    <location>
        <begin position="1"/>
        <end position="29"/>
    </location>
</feature>
<dbReference type="InterPro" id="IPR009030">
    <property type="entry name" value="Growth_fac_rcpt_cys_sf"/>
</dbReference>